<dbReference type="Proteomes" id="UP000297245">
    <property type="component" value="Unassembled WGS sequence"/>
</dbReference>
<evidence type="ECO:0000259" key="7">
    <source>
        <dbReference type="Pfam" id="PF22770"/>
    </source>
</evidence>
<name>A0A4S8MQD3_DENBC</name>
<protein>
    <submittedName>
        <fullName evidence="8">POP1-domain-containing protein</fullName>
    </submittedName>
</protein>
<keyword evidence="3" id="KW-0539">Nucleus</keyword>
<evidence type="ECO:0000313" key="9">
    <source>
        <dbReference type="Proteomes" id="UP000297245"/>
    </source>
</evidence>
<sequence length="868" mass="96828">MSSSSKRKLPENANFRARKKQKQADARTISFQTPQATENATGGPSGSNLSTSDSLKGLPSAIDVERFAESRAFEVNAMKTAMQASAASSTTRAWQVLPRHLRRRAASHDPRRVPLRLRDKARAEMDPVKKTKKFSKPKPGKGHLKVAFTKPLKFLNRQRDKIWLETHLWHAKRMHMENMWGYRLAITPTEKAFRPSHRASVHGSILHDASYHTFIELEGPENVLISSLNMCCDAEGPGPGSRRFISGARVLNTHIYDCNAYPLDLIAPVTLMWKPLNPVSETETQARKKNRKGKDKEAPSGLDPSKVIRTLWICVHPSVMKEVYIVLQTSVSLVLESIRDAGLPEVQVELAPLRGQLNMFEIMGPKSSQVIKGAFSPVLNDQSETFKKFWASLSNLQCAGSVPRGMVIGFTVNDPRLKFPPKNAQITLPSSEAPSCTPIIQSSLLAQSSLWEKSSRISLKRPSYTKKELDKRRSQNLVPGTSLSPLRKDDRIPVILIQRSVESGYGEAVHGWRLIIPAGWSMAFLPSLIFTGTRVGGQRERQTQAFEAGTVYFPRDYPSSEAYDEYMEERAEKEKAKWERTPPAKRINYEKLGTRSPWMPDWEVVLGLEEHKSPQEGEQEKDYVTTQRPDVAQVGLEDGDNDVGDQRHDEMDVDASSSGSQPWILTSPSIISQILSKSEKDQARSLVACINECRNKRSLGDLSLEGGDVDSRSETLLKSALIHVKVCMHSRGSPDDLAMIYAISDEELCEWREAISRKSSDDGNIDLNSTGIDDALVPPVKIKRTIEELSQITPSSSSIIGYVTTGNFSLSRGEGFGIGVVSLSQYLMVHRQAQRHSSTSKDKELFVKVRDRGGHVCRLAIIKLVAKD</sequence>
<evidence type="ECO:0000259" key="5">
    <source>
        <dbReference type="Pfam" id="PF06978"/>
    </source>
</evidence>
<feature type="domain" description="Pop1 N-terminal" evidence="5">
    <location>
        <begin position="130"/>
        <end position="219"/>
    </location>
</feature>
<dbReference type="EMBL" id="ML179050">
    <property type="protein sequence ID" value="THV05260.1"/>
    <property type="molecule type" value="Genomic_DNA"/>
</dbReference>
<feature type="domain" description="POP1 C-terminal" evidence="7">
    <location>
        <begin position="792"/>
        <end position="864"/>
    </location>
</feature>
<evidence type="ECO:0000256" key="4">
    <source>
        <dbReference type="SAM" id="MobiDB-lite"/>
    </source>
</evidence>
<dbReference type="InterPro" id="IPR039182">
    <property type="entry name" value="Pop1"/>
</dbReference>
<dbReference type="GO" id="GO:0001682">
    <property type="term" value="P:tRNA 5'-leader removal"/>
    <property type="evidence" value="ECO:0007669"/>
    <property type="project" value="InterPro"/>
</dbReference>
<dbReference type="GO" id="GO:0000172">
    <property type="term" value="C:ribonuclease MRP complex"/>
    <property type="evidence" value="ECO:0007669"/>
    <property type="project" value="InterPro"/>
</dbReference>
<comment type="subcellular location">
    <subcellularLocation>
        <location evidence="1">Nucleus</location>
    </subcellularLocation>
</comment>
<dbReference type="Pfam" id="PF06978">
    <property type="entry name" value="POP1_N"/>
    <property type="match status" value="1"/>
</dbReference>
<gene>
    <name evidence="8" type="ORF">K435DRAFT_961338</name>
</gene>
<dbReference type="Pfam" id="PF08170">
    <property type="entry name" value="POPLD"/>
    <property type="match status" value="1"/>
</dbReference>
<dbReference type="InterPro" id="IPR055079">
    <property type="entry name" value="POP1_C"/>
</dbReference>
<dbReference type="OrthoDB" id="442863at2759"/>
<evidence type="ECO:0000256" key="3">
    <source>
        <dbReference type="ARBA" id="ARBA00023242"/>
    </source>
</evidence>
<feature type="compositionally biased region" description="Polar residues" evidence="4">
    <location>
        <begin position="29"/>
        <end position="54"/>
    </location>
</feature>
<feature type="region of interest" description="Disordered" evidence="4">
    <location>
        <begin position="634"/>
        <end position="660"/>
    </location>
</feature>
<dbReference type="AlphaFoldDB" id="A0A4S8MQD3"/>
<accession>A0A4S8MQD3</accession>
<feature type="region of interest" description="Disordered" evidence="4">
    <location>
        <begin position="280"/>
        <end position="301"/>
    </location>
</feature>
<reference evidence="8 9" key="1">
    <citation type="journal article" date="2019" name="Nat. Ecol. Evol.">
        <title>Megaphylogeny resolves global patterns of mushroom evolution.</title>
        <authorList>
            <person name="Varga T."/>
            <person name="Krizsan K."/>
            <person name="Foldi C."/>
            <person name="Dima B."/>
            <person name="Sanchez-Garcia M."/>
            <person name="Sanchez-Ramirez S."/>
            <person name="Szollosi G.J."/>
            <person name="Szarkandi J.G."/>
            <person name="Papp V."/>
            <person name="Albert L."/>
            <person name="Andreopoulos W."/>
            <person name="Angelini C."/>
            <person name="Antonin V."/>
            <person name="Barry K.W."/>
            <person name="Bougher N.L."/>
            <person name="Buchanan P."/>
            <person name="Buyck B."/>
            <person name="Bense V."/>
            <person name="Catcheside P."/>
            <person name="Chovatia M."/>
            <person name="Cooper J."/>
            <person name="Damon W."/>
            <person name="Desjardin D."/>
            <person name="Finy P."/>
            <person name="Geml J."/>
            <person name="Haridas S."/>
            <person name="Hughes K."/>
            <person name="Justo A."/>
            <person name="Karasinski D."/>
            <person name="Kautmanova I."/>
            <person name="Kiss B."/>
            <person name="Kocsube S."/>
            <person name="Kotiranta H."/>
            <person name="LaButti K.M."/>
            <person name="Lechner B.E."/>
            <person name="Liimatainen K."/>
            <person name="Lipzen A."/>
            <person name="Lukacs Z."/>
            <person name="Mihaltcheva S."/>
            <person name="Morgado L.N."/>
            <person name="Niskanen T."/>
            <person name="Noordeloos M.E."/>
            <person name="Ohm R.A."/>
            <person name="Ortiz-Santana B."/>
            <person name="Ovrebo C."/>
            <person name="Racz N."/>
            <person name="Riley R."/>
            <person name="Savchenko A."/>
            <person name="Shiryaev A."/>
            <person name="Soop K."/>
            <person name="Spirin V."/>
            <person name="Szebenyi C."/>
            <person name="Tomsovsky M."/>
            <person name="Tulloss R.E."/>
            <person name="Uehling J."/>
            <person name="Grigoriev I.V."/>
            <person name="Vagvolgyi C."/>
            <person name="Papp T."/>
            <person name="Martin F.M."/>
            <person name="Miettinen O."/>
            <person name="Hibbett D.S."/>
            <person name="Nagy L.G."/>
        </authorList>
    </citation>
    <scope>NUCLEOTIDE SEQUENCE [LARGE SCALE GENOMIC DNA]</scope>
    <source>
        <strain evidence="8 9">CBS 962.96</strain>
    </source>
</reference>
<dbReference type="PANTHER" id="PTHR22731:SF3">
    <property type="entry name" value="RIBONUCLEASES P_MRP PROTEIN SUBUNIT POP1"/>
    <property type="match status" value="1"/>
</dbReference>
<dbReference type="GO" id="GO:0005655">
    <property type="term" value="C:nucleolar ribonuclease P complex"/>
    <property type="evidence" value="ECO:0007669"/>
    <property type="project" value="InterPro"/>
</dbReference>
<proteinExistence type="predicted"/>
<dbReference type="InterPro" id="IPR009723">
    <property type="entry name" value="Pop1_N"/>
</dbReference>
<evidence type="ECO:0000256" key="1">
    <source>
        <dbReference type="ARBA" id="ARBA00004123"/>
    </source>
</evidence>
<keyword evidence="9" id="KW-1185">Reference proteome</keyword>
<dbReference type="InterPro" id="IPR012590">
    <property type="entry name" value="POPLD_dom"/>
</dbReference>
<dbReference type="Pfam" id="PF22770">
    <property type="entry name" value="POP1_C"/>
    <property type="match status" value="1"/>
</dbReference>
<evidence type="ECO:0000259" key="6">
    <source>
        <dbReference type="Pfam" id="PF08170"/>
    </source>
</evidence>
<feature type="region of interest" description="Disordered" evidence="4">
    <location>
        <begin position="1"/>
        <end position="54"/>
    </location>
</feature>
<feature type="domain" description="POPLD" evidence="6">
    <location>
        <begin position="511"/>
        <end position="602"/>
    </location>
</feature>
<organism evidence="8 9">
    <name type="scientific">Dendrothele bispora (strain CBS 962.96)</name>
    <dbReference type="NCBI Taxonomy" id="1314807"/>
    <lineage>
        <taxon>Eukaryota</taxon>
        <taxon>Fungi</taxon>
        <taxon>Dikarya</taxon>
        <taxon>Basidiomycota</taxon>
        <taxon>Agaricomycotina</taxon>
        <taxon>Agaricomycetes</taxon>
        <taxon>Agaricomycetidae</taxon>
        <taxon>Agaricales</taxon>
        <taxon>Agaricales incertae sedis</taxon>
        <taxon>Dendrothele</taxon>
    </lineage>
</organism>
<evidence type="ECO:0000256" key="2">
    <source>
        <dbReference type="ARBA" id="ARBA00022694"/>
    </source>
</evidence>
<keyword evidence="2" id="KW-0819">tRNA processing</keyword>
<evidence type="ECO:0000313" key="8">
    <source>
        <dbReference type="EMBL" id="THV05260.1"/>
    </source>
</evidence>
<dbReference type="PANTHER" id="PTHR22731">
    <property type="entry name" value="RIBONUCLEASES P/MRP PROTEIN SUBUNIT POP1"/>
    <property type="match status" value="1"/>
</dbReference>